<dbReference type="RefSeq" id="XP_003286183.1">
    <property type="nucleotide sequence ID" value="XM_003286135.1"/>
</dbReference>
<dbReference type="VEuPathDB" id="AmoebaDB:DICPUDRAFT_77096"/>
<evidence type="ECO:0000313" key="2">
    <source>
        <dbReference type="EMBL" id="EGC37295.1"/>
    </source>
</evidence>
<dbReference type="STRING" id="5786.F0ZFK8"/>
<dbReference type="Proteomes" id="UP000001064">
    <property type="component" value="Unassembled WGS sequence"/>
</dbReference>
<sequence>MLTIKHQRIILEQLETNADVDIEHQTFLNRWIIRGTIKGKLIKYLLSNYSSSSSSPNLVLTQSTPASIPGAPMTPPSSPHPTPPSFISLSPSATSSSTTKKEQQWRGMTASLEELFHKSNLLNDWISENYDGDKTSK</sequence>
<accession>F0ZFK8</accession>
<gene>
    <name evidence="2" type="ORF">DICPUDRAFT_77096</name>
</gene>
<dbReference type="GeneID" id="10500150"/>
<organism evidence="2 3">
    <name type="scientific">Dictyostelium purpureum</name>
    <name type="common">Slime mold</name>
    <dbReference type="NCBI Taxonomy" id="5786"/>
    <lineage>
        <taxon>Eukaryota</taxon>
        <taxon>Amoebozoa</taxon>
        <taxon>Evosea</taxon>
        <taxon>Eumycetozoa</taxon>
        <taxon>Dictyostelia</taxon>
        <taxon>Dictyosteliales</taxon>
        <taxon>Dictyosteliaceae</taxon>
        <taxon>Dictyostelium</taxon>
    </lineage>
</organism>
<dbReference type="AlphaFoldDB" id="F0ZFK8"/>
<evidence type="ECO:0000256" key="1">
    <source>
        <dbReference type="SAM" id="MobiDB-lite"/>
    </source>
</evidence>
<dbReference type="EMBL" id="GL871003">
    <property type="protein sequence ID" value="EGC37295.1"/>
    <property type="molecule type" value="Genomic_DNA"/>
</dbReference>
<feature type="compositionally biased region" description="Pro residues" evidence="1">
    <location>
        <begin position="72"/>
        <end position="84"/>
    </location>
</feature>
<proteinExistence type="predicted"/>
<name>F0ZFK8_DICPU</name>
<dbReference type="OrthoDB" id="15050at2759"/>
<dbReference type="eggNOG" id="ENOG502RI4P">
    <property type="taxonomic scope" value="Eukaryota"/>
</dbReference>
<evidence type="ECO:0000313" key="3">
    <source>
        <dbReference type="Proteomes" id="UP000001064"/>
    </source>
</evidence>
<protein>
    <submittedName>
        <fullName evidence="2">Uncharacterized protein</fullName>
    </submittedName>
</protein>
<dbReference type="InParanoid" id="F0ZFK8"/>
<reference evidence="3" key="1">
    <citation type="journal article" date="2011" name="Genome Biol.">
        <title>Comparative genomics of the social amoebae Dictyostelium discoideum and Dictyostelium purpureum.</title>
        <authorList>
            <consortium name="US DOE Joint Genome Institute (JGI-PGF)"/>
            <person name="Sucgang R."/>
            <person name="Kuo A."/>
            <person name="Tian X."/>
            <person name="Salerno W."/>
            <person name="Parikh A."/>
            <person name="Feasley C.L."/>
            <person name="Dalin E."/>
            <person name="Tu H."/>
            <person name="Huang E."/>
            <person name="Barry K."/>
            <person name="Lindquist E."/>
            <person name="Shapiro H."/>
            <person name="Bruce D."/>
            <person name="Schmutz J."/>
            <person name="Salamov A."/>
            <person name="Fey P."/>
            <person name="Gaudet P."/>
            <person name="Anjard C."/>
            <person name="Babu M.M."/>
            <person name="Basu S."/>
            <person name="Bushmanova Y."/>
            <person name="van der Wel H."/>
            <person name="Katoh-Kurasawa M."/>
            <person name="Dinh C."/>
            <person name="Coutinho P.M."/>
            <person name="Saito T."/>
            <person name="Elias M."/>
            <person name="Schaap P."/>
            <person name="Kay R.R."/>
            <person name="Henrissat B."/>
            <person name="Eichinger L."/>
            <person name="Rivero F."/>
            <person name="Putnam N.H."/>
            <person name="West C.M."/>
            <person name="Loomis W.F."/>
            <person name="Chisholm R.L."/>
            <person name="Shaulsky G."/>
            <person name="Strassmann J.E."/>
            <person name="Queller D.C."/>
            <person name="Kuspa A."/>
            <person name="Grigoriev I.V."/>
        </authorList>
    </citation>
    <scope>NUCLEOTIDE SEQUENCE [LARGE SCALE GENOMIC DNA]</scope>
    <source>
        <strain evidence="3">QSDP1</strain>
    </source>
</reference>
<feature type="region of interest" description="Disordered" evidence="1">
    <location>
        <begin position="50"/>
        <end position="106"/>
    </location>
</feature>
<dbReference type="KEGG" id="dpp:DICPUDRAFT_77096"/>
<feature type="compositionally biased region" description="Low complexity" evidence="1">
    <location>
        <begin position="85"/>
        <end position="98"/>
    </location>
</feature>
<keyword evidence="3" id="KW-1185">Reference proteome</keyword>